<dbReference type="RefSeq" id="WP_058738588.1">
    <property type="nucleotide sequence ID" value="NZ_CP011266.1"/>
</dbReference>
<sequence>MDRKLIIEKAYENIISGIINLLLPIAIPSIYSYITNTSLKTIYELPFYIYLLLFVPLIFWIIRILIKAKMEEGIEYYLPDYMTKYINCGHIVYKDIYWTIQIPRDYRGKSISIIKNHLNVSDEPKCNNCGTKLEFTKHDMWYTWKCVNCDFVKRTLISPDRLYSRVEKKYERWLELKEEEKKKMINLIHIINTKFETSYGKYELKLLQKLKDNLLQNKELVNEIDNKNKDEIKPLFQKYYNKELKNKTKFNANFYTDIENNIEVKNILEEFLIDDIYEELEFVNLINHD</sequence>
<name>A0A0U3EI75_9EURY</name>
<dbReference type="Proteomes" id="UP000067738">
    <property type="component" value="Chromosome"/>
</dbReference>
<proteinExistence type="predicted"/>
<reference evidence="2 3" key="1">
    <citation type="submission" date="2015-04" db="EMBL/GenBank/DDBJ databases">
        <title>The complete genome sequence of the rumen methanogen Methanobrevibacter millerae SM9.</title>
        <authorList>
            <person name="Leahy S.C."/>
            <person name="Kelly W.J."/>
            <person name="Pacheco D.M."/>
            <person name="Li D."/>
            <person name="Altermann E."/>
            <person name="Attwood G.T."/>
        </authorList>
    </citation>
    <scope>NUCLEOTIDE SEQUENCE [LARGE SCALE GENOMIC DNA]</scope>
    <source>
        <strain evidence="2 3">SM9</strain>
    </source>
</reference>
<dbReference type="KEGG" id="mmil:sm9_0451"/>
<accession>A0A0U3EI75</accession>
<keyword evidence="1" id="KW-0472">Membrane</keyword>
<evidence type="ECO:0000256" key="1">
    <source>
        <dbReference type="SAM" id="Phobius"/>
    </source>
</evidence>
<dbReference type="OrthoDB" id="385439at2157"/>
<evidence type="ECO:0000313" key="2">
    <source>
        <dbReference type="EMBL" id="ALT68253.1"/>
    </source>
</evidence>
<keyword evidence="1" id="KW-0812">Transmembrane</keyword>
<keyword evidence="3" id="KW-1185">Reference proteome</keyword>
<dbReference type="GeneID" id="26735427"/>
<feature type="transmembrane region" description="Helical" evidence="1">
    <location>
        <begin position="12"/>
        <end position="35"/>
    </location>
</feature>
<dbReference type="AlphaFoldDB" id="A0A0U3EI75"/>
<dbReference type="EMBL" id="CP011266">
    <property type="protein sequence ID" value="ALT68253.1"/>
    <property type="molecule type" value="Genomic_DNA"/>
</dbReference>
<gene>
    <name evidence="2" type="ORF">sm9_0451</name>
</gene>
<evidence type="ECO:0000313" key="3">
    <source>
        <dbReference type="Proteomes" id="UP000067738"/>
    </source>
</evidence>
<feature type="transmembrane region" description="Helical" evidence="1">
    <location>
        <begin position="47"/>
        <end position="66"/>
    </location>
</feature>
<protein>
    <submittedName>
        <fullName evidence="2">Uncharacterized protein</fullName>
    </submittedName>
</protein>
<keyword evidence="1" id="KW-1133">Transmembrane helix</keyword>
<organism evidence="2 3">
    <name type="scientific">Methanobrevibacter millerae</name>
    <dbReference type="NCBI Taxonomy" id="230361"/>
    <lineage>
        <taxon>Archaea</taxon>
        <taxon>Methanobacteriati</taxon>
        <taxon>Methanobacteriota</taxon>
        <taxon>Methanomada group</taxon>
        <taxon>Methanobacteria</taxon>
        <taxon>Methanobacteriales</taxon>
        <taxon>Methanobacteriaceae</taxon>
        <taxon>Methanobrevibacter</taxon>
    </lineage>
</organism>
<dbReference type="PATRIC" id="fig|230361.4.peg.465"/>